<sequence length="41" mass="4571">MPNLTDPKILTAMTRAISDVSQARSVLKHIGDRPTHEEIDI</sequence>
<protein>
    <submittedName>
        <fullName evidence="1">Plant intracellular ras-group-related LRR protein 1-like</fullName>
    </submittedName>
</protein>
<dbReference type="AlphaFoldDB" id="A0A392VQH2"/>
<keyword evidence="2" id="KW-1185">Reference proteome</keyword>
<dbReference type="Proteomes" id="UP000265520">
    <property type="component" value="Unassembled WGS sequence"/>
</dbReference>
<feature type="non-terminal residue" evidence="1">
    <location>
        <position position="41"/>
    </location>
</feature>
<organism evidence="1 2">
    <name type="scientific">Trifolium medium</name>
    <dbReference type="NCBI Taxonomy" id="97028"/>
    <lineage>
        <taxon>Eukaryota</taxon>
        <taxon>Viridiplantae</taxon>
        <taxon>Streptophyta</taxon>
        <taxon>Embryophyta</taxon>
        <taxon>Tracheophyta</taxon>
        <taxon>Spermatophyta</taxon>
        <taxon>Magnoliopsida</taxon>
        <taxon>eudicotyledons</taxon>
        <taxon>Gunneridae</taxon>
        <taxon>Pentapetalae</taxon>
        <taxon>rosids</taxon>
        <taxon>fabids</taxon>
        <taxon>Fabales</taxon>
        <taxon>Fabaceae</taxon>
        <taxon>Papilionoideae</taxon>
        <taxon>50 kb inversion clade</taxon>
        <taxon>NPAAA clade</taxon>
        <taxon>Hologalegina</taxon>
        <taxon>IRL clade</taxon>
        <taxon>Trifolieae</taxon>
        <taxon>Trifolium</taxon>
    </lineage>
</organism>
<reference evidence="1 2" key="1">
    <citation type="journal article" date="2018" name="Front. Plant Sci.">
        <title>Red Clover (Trifolium pratense) and Zigzag Clover (T. medium) - A Picture of Genomic Similarities and Differences.</title>
        <authorList>
            <person name="Dluhosova J."/>
            <person name="Istvanek J."/>
            <person name="Nedelnik J."/>
            <person name="Repkova J."/>
        </authorList>
    </citation>
    <scope>NUCLEOTIDE SEQUENCE [LARGE SCALE GENOMIC DNA]</scope>
    <source>
        <strain evidence="2">cv. 10/8</strain>
        <tissue evidence="1">Leaf</tissue>
    </source>
</reference>
<proteinExistence type="predicted"/>
<dbReference type="EMBL" id="LXQA011225138">
    <property type="protein sequence ID" value="MCI89669.1"/>
    <property type="molecule type" value="Genomic_DNA"/>
</dbReference>
<name>A0A392VQH2_9FABA</name>
<comment type="caution">
    <text evidence="1">The sequence shown here is derived from an EMBL/GenBank/DDBJ whole genome shotgun (WGS) entry which is preliminary data.</text>
</comment>
<accession>A0A392VQH2</accession>
<evidence type="ECO:0000313" key="2">
    <source>
        <dbReference type="Proteomes" id="UP000265520"/>
    </source>
</evidence>
<evidence type="ECO:0000313" key="1">
    <source>
        <dbReference type="EMBL" id="MCI89669.1"/>
    </source>
</evidence>